<reference evidence="2 3" key="1">
    <citation type="submission" date="2019-08" db="EMBL/GenBank/DDBJ databases">
        <authorList>
            <person name="Alioto T."/>
            <person name="Alioto T."/>
            <person name="Gomez Garrido J."/>
        </authorList>
    </citation>
    <scope>NUCLEOTIDE SEQUENCE [LARGE SCALE GENOMIC DNA]</scope>
</reference>
<protein>
    <submittedName>
        <fullName evidence="2">Winged helix-turn-helix DNA-binding domain,Trp repressor/replication initiator</fullName>
    </submittedName>
</protein>
<dbReference type="EMBL" id="CABPRJ010000022">
    <property type="protein sequence ID" value="VVC25898.1"/>
    <property type="molecule type" value="Genomic_DNA"/>
</dbReference>
<feature type="region of interest" description="Disordered" evidence="1">
    <location>
        <begin position="71"/>
        <end position="96"/>
    </location>
</feature>
<dbReference type="SUPFAM" id="SSF48295">
    <property type="entry name" value="TrpR-like"/>
    <property type="match status" value="1"/>
</dbReference>
<accession>A0A5E4M3Z6</accession>
<dbReference type="InterPro" id="IPR010921">
    <property type="entry name" value="Trp_repressor/repl_initiator"/>
</dbReference>
<dbReference type="AlphaFoldDB" id="A0A5E4M3Z6"/>
<evidence type="ECO:0000313" key="3">
    <source>
        <dbReference type="Proteomes" id="UP000325440"/>
    </source>
</evidence>
<sequence>MELTVPRKRVMYSIEERVSAVAYHLLVGGFRTETAKYLNVNKSTFNNWCTNKQIVAMATFRRRFIDLAAFTRDHPRGPTGPEPAAAAGSSSGPGQPLQLNAHFMQKQYSYQDAHSHDKTMVATAGILQAYWNGRSASAAFAVAGVVDGQQASPSAGFGSAVSGPYSDPTIGADVEPGGLGNGEIKCFDLMARTSNGM</sequence>
<feature type="compositionally biased region" description="Low complexity" evidence="1">
    <location>
        <begin position="77"/>
        <end position="94"/>
    </location>
</feature>
<evidence type="ECO:0000256" key="1">
    <source>
        <dbReference type="SAM" id="MobiDB-lite"/>
    </source>
</evidence>
<name>A0A5E4M3Z6_9HEMI</name>
<organism evidence="2 3">
    <name type="scientific">Cinara cedri</name>
    <dbReference type="NCBI Taxonomy" id="506608"/>
    <lineage>
        <taxon>Eukaryota</taxon>
        <taxon>Metazoa</taxon>
        <taxon>Ecdysozoa</taxon>
        <taxon>Arthropoda</taxon>
        <taxon>Hexapoda</taxon>
        <taxon>Insecta</taxon>
        <taxon>Pterygota</taxon>
        <taxon>Neoptera</taxon>
        <taxon>Paraneoptera</taxon>
        <taxon>Hemiptera</taxon>
        <taxon>Sternorrhyncha</taxon>
        <taxon>Aphidomorpha</taxon>
        <taxon>Aphidoidea</taxon>
        <taxon>Aphididae</taxon>
        <taxon>Lachninae</taxon>
        <taxon>Cinara</taxon>
    </lineage>
</organism>
<gene>
    <name evidence="2" type="ORF">CINCED_3A006011</name>
</gene>
<evidence type="ECO:0000313" key="2">
    <source>
        <dbReference type="EMBL" id="VVC25898.1"/>
    </source>
</evidence>
<proteinExistence type="predicted"/>
<dbReference type="Proteomes" id="UP000325440">
    <property type="component" value="Unassembled WGS sequence"/>
</dbReference>
<keyword evidence="3" id="KW-1185">Reference proteome</keyword>
<keyword evidence="2" id="KW-0238">DNA-binding</keyword>
<dbReference type="GO" id="GO:0043565">
    <property type="term" value="F:sequence-specific DNA binding"/>
    <property type="evidence" value="ECO:0007669"/>
    <property type="project" value="InterPro"/>
</dbReference>